<geneLocation type="plasmid" evidence="3">
    <name>ii</name>
</geneLocation>
<sequence>MCRPILPATDGSHCAASAPGKALARARGTQAEAYACVVADSRDLVASFIQAALASLPSWVSGWSSAAQAMLRIGWLLAAMMPLWASALTGCAIHYDPGGVGNAAMVPNGVMYASGGNDEADTKAMLAIADRFNVRLTIVDAVRGEPLPGTAVFLAGKSGGATLHVTEAGPMFYLQLPAGDYRLAIGYQDWLQLTDIVVDGQPLDMTFRMPAEVPTENWLFCRSEPAHHVVGGSTRHRFA</sequence>
<evidence type="ECO:0000313" key="2">
    <source>
        <dbReference type="EMBL" id="SPD59917.1"/>
    </source>
</evidence>
<proteinExistence type="predicted"/>
<dbReference type="EMBL" id="LT984807">
    <property type="protein sequence ID" value="SPD59917.1"/>
    <property type="molecule type" value="Genomic_DNA"/>
</dbReference>
<dbReference type="RefSeq" id="WP_018007891.1">
    <property type="nucleotide sequence ID" value="NZ_AQUR01000105.1"/>
</dbReference>
<evidence type="ECO:0000313" key="3">
    <source>
        <dbReference type="Proteomes" id="UP000255168"/>
    </source>
</evidence>
<dbReference type="SUPFAM" id="SSF49464">
    <property type="entry name" value="Carboxypeptidase regulatory domain-like"/>
    <property type="match status" value="1"/>
</dbReference>
<keyword evidence="2" id="KW-0614">Plasmid</keyword>
<dbReference type="EMBL" id="OFTC01000087">
    <property type="protein sequence ID" value="SOZ40910.1"/>
    <property type="molecule type" value="Genomic_DNA"/>
</dbReference>
<gene>
    <name evidence="1" type="ORF">CBM2605_U10031</name>
    <name evidence="2" type="ORF">CBM2607_MP20569</name>
</gene>
<organism evidence="2 3">
    <name type="scientific">Cupriavidus neocaledonicus</name>
    <dbReference type="NCBI Taxonomy" id="1040979"/>
    <lineage>
        <taxon>Bacteria</taxon>
        <taxon>Pseudomonadati</taxon>
        <taxon>Pseudomonadota</taxon>
        <taxon>Betaproteobacteria</taxon>
        <taxon>Burkholderiales</taxon>
        <taxon>Burkholderiaceae</taxon>
        <taxon>Cupriavidus</taxon>
    </lineage>
</organism>
<accession>A0A375HT41</accession>
<dbReference type="Proteomes" id="UP000256710">
    <property type="component" value="Unassembled WGS sequence"/>
</dbReference>
<evidence type="ECO:0000313" key="4">
    <source>
        <dbReference type="Proteomes" id="UP000256710"/>
    </source>
</evidence>
<keyword evidence="4" id="KW-1185">Reference proteome</keyword>
<name>A0A375HT41_9BURK</name>
<dbReference type="InterPro" id="IPR008969">
    <property type="entry name" value="CarboxyPept-like_regulatory"/>
</dbReference>
<geneLocation type="plasmid" evidence="2">
    <name>II</name>
</geneLocation>
<reference evidence="3 4" key="1">
    <citation type="submission" date="2018-01" db="EMBL/GenBank/DDBJ databases">
        <authorList>
            <person name="Clerissi C."/>
        </authorList>
    </citation>
    <scope>NUCLEOTIDE SEQUENCE [LARGE SCALE GENOMIC DNA]</scope>
    <source>
        <strain evidence="1">Cupriavidus taiwanensis STM 6082</strain>
        <strain evidence="2">Cupriavidus taiwanensis STM 6160</strain>
        <plasmid evidence="2">II</plasmid>
        <plasmid evidence="3">ii</plasmid>
    </source>
</reference>
<protein>
    <recommendedName>
        <fullName evidence="5">Carboxypeptidase regulatory-like domain-containing protein</fullName>
    </recommendedName>
</protein>
<dbReference type="AlphaFoldDB" id="A0A375HT41"/>
<evidence type="ECO:0008006" key="5">
    <source>
        <dbReference type="Google" id="ProtNLM"/>
    </source>
</evidence>
<dbReference type="Proteomes" id="UP000255168">
    <property type="component" value="Plasmid II"/>
</dbReference>
<evidence type="ECO:0000313" key="1">
    <source>
        <dbReference type="EMBL" id="SOZ40910.1"/>
    </source>
</evidence>